<evidence type="ECO:0000313" key="2">
    <source>
        <dbReference type="Ensembl" id="ENSBMSP00010000737.1"/>
    </source>
</evidence>
<feature type="compositionally biased region" description="Basic and acidic residues" evidence="1">
    <location>
        <begin position="76"/>
        <end position="91"/>
    </location>
</feature>
<sequence>MEGRAMARKAGRPPEETLLLWKRELWGGLPPWCPHRPVQHRGGQETPAGGRAGEQRSAQGEDTAPEGWRRLISSDGRFRDHPGHGAEEPRPQHQAPLCLCGPQNEPGGSRAPDPWLLQVSDSGGPAPG</sequence>
<evidence type="ECO:0000256" key="1">
    <source>
        <dbReference type="SAM" id="MobiDB-lite"/>
    </source>
</evidence>
<proteinExistence type="predicted"/>
<reference evidence="2" key="1">
    <citation type="submission" date="2023-09" db="UniProtKB">
        <authorList>
            <consortium name="Ensembl"/>
        </authorList>
    </citation>
    <scope>IDENTIFICATION</scope>
</reference>
<accession>A0A8C0HT49</accession>
<organism evidence="2">
    <name type="scientific">Balaenoptera musculus</name>
    <name type="common">Blue whale</name>
    <dbReference type="NCBI Taxonomy" id="9771"/>
    <lineage>
        <taxon>Eukaryota</taxon>
        <taxon>Metazoa</taxon>
        <taxon>Chordata</taxon>
        <taxon>Craniata</taxon>
        <taxon>Vertebrata</taxon>
        <taxon>Euteleostomi</taxon>
        <taxon>Mammalia</taxon>
        <taxon>Eutheria</taxon>
        <taxon>Laurasiatheria</taxon>
        <taxon>Artiodactyla</taxon>
        <taxon>Whippomorpha</taxon>
        <taxon>Cetacea</taxon>
        <taxon>Mysticeti</taxon>
        <taxon>Balaenopteridae</taxon>
        <taxon>Balaenoptera</taxon>
    </lineage>
</organism>
<protein>
    <submittedName>
        <fullName evidence="2">Uncharacterized protein</fullName>
    </submittedName>
</protein>
<feature type="region of interest" description="Disordered" evidence="1">
    <location>
        <begin position="31"/>
        <end position="128"/>
    </location>
</feature>
<dbReference type="AlphaFoldDB" id="A0A8C0HT49"/>
<dbReference type="Ensembl" id="ENSBMST00010000808.1">
    <property type="protein sequence ID" value="ENSBMSP00010000737.1"/>
    <property type="gene ID" value="ENSBMSG00010000606.1"/>
</dbReference>
<name>A0A8C0HT49_BALMU</name>